<dbReference type="CDD" id="cd08282">
    <property type="entry name" value="PFDH_like"/>
    <property type="match status" value="1"/>
</dbReference>
<evidence type="ECO:0000256" key="4">
    <source>
        <dbReference type="ARBA" id="ARBA00022833"/>
    </source>
</evidence>
<evidence type="ECO:0000256" key="2">
    <source>
        <dbReference type="ARBA" id="ARBA00008072"/>
    </source>
</evidence>
<organism evidence="10 11">
    <name type="scientific">Aureobasidium melanogenum</name>
    <name type="common">Aureobasidium pullulans var. melanogenum</name>
    <dbReference type="NCBI Taxonomy" id="46634"/>
    <lineage>
        <taxon>Eukaryota</taxon>
        <taxon>Fungi</taxon>
        <taxon>Dikarya</taxon>
        <taxon>Ascomycota</taxon>
        <taxon>Pezizomycotina</taxon>
        <taxon>Dothideomycetes</taxon>
        <taxon>Dothideomycetidae</taxon>
        <taxon>Dothideales</taxon>
        <taxon>Saccotheciaceae</taxon>
        <taxon>Aureobasidium</taxon>
    </lineage>
</organism>
<evidence type="ECO:0000259" key="9">
    <source>
        <dbReference type="Pfam" id="PF08240"/>
    </source>
</evidence>
<evidence type="ECO:0000256" key="5">
    <source>
        <dbReference type="ARBA" id="ARBA00023002"/>
    </source>
</evidence>
<keyword evidence="5" id="KW-0560">Oxidoreductase</keyword>
<evidence type="ECO:0000313" key="11">
    <source>
        <dbReference type="Proteomes" id="UP000779574"/>
    </source>
</evidence>
<dbReference type="Gene3D" id="3.40.50.720">
    <property type="entry name" value="NAD(P)-binding Rossmann-like Domain"/>
    <property type="match status" value="1"/>
</dbReference>
<sequence length="391" mass="41733">MSDKQMKAVHYEGPFKVSVKDVPLPKLEHPDDAIIKVTTAAICGSDLHMYQGRTAAESGLVFGHENMGIVTEVGSGVTLLKKGDRIVLPFNVADGRCRNCENGKTAFCTGVNPGFAGGAYGYVAMGPYQGGQAQYLRVPYADFNALVLPPGTEHEADFALLADIFPTGWHGLELSGFQPGDSVAVFGAGPVGLMAAYSAVLRGASKVFVVDQVKERLDAARKIGCEGVDFTKSNPVEQIIELNGGEMVDRAVDAVGYQAVDKSGNKEQPNIVLDQLIQVTRPTGGLGIPGLYVPSDPGAPDSQAAKGQILISFGKLFEKGLFLGTGQCNVKAYNRQLRDLIVSGRAKPSFVVSHEVDINDAVDAYEKFDKRIDGYTKVLLHPNGPLDQFSV</sequence>
<name>A0A9P8DZL0_AURME</name>
<feature type="domain" description="Alcohol dehydrogenase-like N-terminal" evidence="9">
    <location>
        <begin position="30"/>
        <end position="141"/>
    </location>
</feature>
<dbReference type="GO" id="GO:0008270">
    <property type="term" value="F:zinc ion binding"/>
    <property type="evidence" value="ECO:0007669"/>
    <property type="project" value="InterPro"/>
</dbReference>
<dbReference type="EMBL" id="JAHFXF010001485">
    <property type="protein sequence ID" value="KAG9666686.1"/>
    <property type="molecule type" value="Genomic_DNA"/>
</dbReference>
<evidence type="ECO:0000259" key="8">
    <source>
        <dbReference type="Pfam" id="PF00107"/>
    </source>
</evidence>
<proteinExistence type="inferred from homology"/>
<reference evidence="10" key="1">
    <citation type="journal article" date="2021" name="J Fungi (Basel)">
        <title>Virulence traits and population genomics of the black yeast Aureobasidium melanogenum.</title>
        <authorList>
            <person name="Cernosa A."/>
            <person name="Sun X."/>
            <person name="Gostincar C."/>
            <person name="Fang C."/>
            <person name="Gunde-Cimerman N."/>
            <person name="Song Z."/>
        </authorList>
    </citation>
    <scope>NUCLEOTIDE SEQUENCE</scope>
    <source>
        <strain evidence="10">EXF-9911</strain>
    </source>
</reference>
<dbReference type="InterPro" id="IPR036291">
    <property type="entry name" value="NAD(P)-bd_dom_sf"/>
</dbReference>
<dbReference type="SUPFAM" id="SSF50129">
    <property type="entry name" value="GroES-like"/>
    <property type="match status" value="1"/>
</dbReference>
<gene>
    <name evidence="10" type="ORF">KCU76_g17917</name>
</gene>
<keyword evidence="6" id="KW-0520">NAD</keyword>
<dbReference type="PANTHER" id="PTHR42813">
    <property type="entry name" value="ZINC-TYPE ALCOHOL DEHYDROGENASE-LIKE"/>
    <property type="match status" value="1"/>
</dbReference>
<dbReference type="Gene3D" id="3.90.180.10">
    <property type="entry name" value="Medium-chain alcohol dehydrogenases, catalytic domain"/>
    <property type="match status" value="1"/>
</dbReference>
<comment type="similarity">
    <text evidence="2 7">Belongs to the zinc-containing alcohol dehydrogenase family.</text>
</comment>
<dbReference type="InterPro" id="IPR013154">
    <property type="entry name" value="ADH-like_N"/>
</dbReference>
<dbReference type="PANTHER" id="PTHR42813:SF3">
    <property type="entry name" value="GLUTATHIONE-INDEPENDENT FORMALDEHYDE DEHYDROGENASE"/>
    <property type="match status" value="1"/>
</dbReference>
<evidence type="ECO:0000256" key="3">
    <source>
        <dbReference type="ARBA" id="ARBA00022723"/>
    </source>
</evidence>
<evidence type="ECO:0000256" key="6">
    <source>
        <dbReference type="ARBA" id="ARBA00023027"/>
    </source>
</evidence>
<dbReference type="InterPro" id="IPR011032">
    <property type="entry name" value="GroES-like_sf"/>
</dbReference>
<dbReference type="Proteomes" id="UP000779574">
    <property type="component" value="Unassembled WGS sequence"/>
</dbReference>
<evidence type="ECO:0000256" key="1">
    <source>
        <dbReference type="ARBA" id="ARBA00001947"/>
    </source>
</evidence>
<dbReference type="OrthoDB" id="256333at2759"/>
<comment type="caution">
    <text evidence="10">The sequence shown here is derived from an EMBL/GenBank/DDBJ whole genome shotgun (WGS) entry which is preliminary data.</text>
</comment>
<keyword evidence="4 7" id="KW-0862">Zinc</keyword>
<accession>A0A9P8DZL0</accession>
<comment type="cofactor">
    <cofactor evidence="1 7">
        <name>Zn(2+)</name>
        <dbReference type="ChEBI" id="CHEBI:29105"/>
    </cofactor>
</comment>
<evidence type="ECO:0000256" key="7">
    <source>
        <dbReference type="RuleBase" id="RU361277"/>
    </source>
</evidence>
<dbReference type="InterPro" id="IPR013149">
    <property type="entry name" value="ADH-like_C"/>
</dbReference>
<dbReference type="GO" id="GO:0016491">
    <property type="term" value="F:oxidoreductase activity"/>
    <property type="evidence" value="ECO:0007669"/>
    <property type="project" value="UniProtKB-KW"/>
</dbReference>
<reference evidence="10" key="2">
    <citation type="submission" date="2021-08" db="EMBL/GenBank/DDBJ databases">
        <authorList>
            <person name="Gostincar C."/>
            <person name="Sun X."/>
            <person name="Song Z."/>
            <person name="Gunde-Cimerman N."/>
        </authorList>
    </citation>
    <scope>NUCLEOTIDE SEQUENCE</scope>
    <source>
        <strain evidence="10">EXF-9911</strain>
    </source>
</reference>
<dbReference type="AlphaFoldDB" id="A0A9P8DZL0"/>
<feature type="non-terminal residue" evidence="10">
    <location>
        <position position="1"/>
    </location>
</feature>
<dbReference type="Pfam" id="PF08240">
    <property type="entry name" value="ADH_N"/>
    <property type="match status" value="1"/>
</dbReference>
<evidence type="ECO:0000313" key="10">
    <source>
        <dbReference type="EMBL" id="KAG9666686.1"/>
    </source>
</evidence>
<dbReference type="Pfam" id="PF00107">
    <property type="entry name" value="ADH_zinc_N"/>
    <property type="match status" value="1"/>
</dbReference>
<feature type="domain" description="Alcohol dehydrogenase-like C-terminal" evidence="8">
    <location>
        <begin position="190"/>
        <end position="260"/>
    </location>
</feature>
<dbReference type="SUPFAM" id="SSF51735">
    <property type="entry name" value="NAD(P)-binding Rossmann-fold domains"/>
    <property type="match status" value="1"/>
</dbReference>
<protein>
    <submittedName>
        <fullName evidence="10">S-glutathione dehydrogenase</fullName>
    </submittedName>
</protein>
<keyword evidence="3 7" id="KW-0479">Metal-binding</keyword>
<dbReference type="PROSITE" id="PS00059">
    <property type="entry name" value="ADH_ZINC"/>
    <property type="match status" value="1"/>
</dbReference>
<dbReference type="InterPro" id="IPR002328">
    <property type="entry name" value="ADH_Zn_CS"/>
</dbReference>